<dbReference type="InterPro" id="IPR039058">
    <property type="entry name" value="Yippee_fam"/>
</dbReference>
<proteinExistence type="inferred from homology"/>
<dbReference type="Pfam" id="PF03226">
    <property type="entry name" value="Yippee-Mis18"/>
    <property type="match status" value="1"/>
</dbReference>
<dbReference type="InterPro" id="IPR004910">
    <property type="entry name" value="Yippee/Mis18/Cereblon"/>
</dbReference>
<evidence type="ECO:0000259" key="5">
    <source>
        <dbReference type="PROSITE" id="PS51792"/>
    </source>
</evidence>
<evidence type="ECO:0000256" key="2">
    <source>
        <dbReference type="ARBA" id="ARBA00022723"/>
    </source>
</evidence>
<protein>
    <recommendedName>
        <fullName evidence="4">Protein yippee-like</fullName>
    </recommendedName>
</protein>
<dbReference type="AlphaFoldDB" id="A0A8K0JQY3"/>
<dbReference type="EMBL" id="JABELV010000008">
    <property type="protein sequence ID" value="KAG7571311.1"/>
    <property type="molecule type" value="Genomic_DNA"/>
</dbReference>
<evidence type="ECO:0000256" key="1">
    <source>
        <dbReference type="ARBA" id="ARBA00005613"/>
    </source>
</evidence>
<sequence>MGKTYRTYLHGRRVYGCNKCKNHLTLVECLISKNFNGQYGKAFLFDLVVNINLGDPQDRRMTTGLHTVRDIQCGKCKAILGWKYDKAYVDDQRYKEGKFILEKNLLCDV</sequence>
<evidence type="ECO:0000256" key="3">
    <source>
        <dbReference type="ARBA" id="ARBA00022833"/>
    </source>
</evidence>
<comment type="similarity">
    <text evidence="1 4">Belongs to the yippee family.</text>
</comment>
<keyword evidence="7" id="KW-1185">Reference proteome</keyword>
<gene>
    <name evidence="6" type="ORF">FFLO_00663</name>
</gene>
<accession>A0A8K0JQY3</accession>
<reference evidence="6" key="1">
    <citation type="submission" date="2020-04" db="EMBL/GenBank/DDBJ databases">
        <title>Analysis of mating type loci in Filobasidium floriforme.</title>
        <authorList>
            <person name="Nowrousian M."/>
        </authorList>
    </citation>
    <scope>NUCLEOTIDE SEQUENCE</scope>
    <source>
        <strain evidence="6">CBS 6242</strain>
    </source>
</reference>
<keyword evidence="3" id="KW-0862">Zinc</keyword>
<comment type="caution">
    <text evidence="6">The sequence shown here is derived from an EMBL/GenBank/DDBJ whole genome shotgun (WGS) entry which is preliminary data.</text>
</comment>
<dbReference type="Proteomes" id="UP000812966">
    <property type="component" value="Unassembled WGS sequence"/>
</dbReference>
<organism evidence="6 7">
    <name type="scientific">Filobasidium floriforme</name>
    <dbReference type="NCBI Taxonomy" id="5210"/>
    <lineage>
        <taxon>Eukaryota</taxon>
        <taxon>Fungi</taxon>
        <taxon>Dikarya</taxon>
        <taxon>Basidiomycota</taxon>
        <taxon>Agaricomycotina</taxon>
        <taxon>Tremellomycetes</taxon>
        <taxon>Filobasidiales</taxon>
        <taxon>Filobasidiaceae</taxon>
        <taxon>Filobasidium</taxon>
    </lineage>
</organism>
<name>A0A8K0JQY3_9TREE</name>
<feature type="domain" description="Yippee" evidence="5">
    <location>
        <begin position="13"/>
        <end position="109"/>
    </location>
</feature>
<dbReference type="OrthoDB" id="6407410at2759"/>
<dbReference type="InterPro" id="IPR034751">
    <property type="entry name" value="Yippee"/>
</dbReference>
<keyword evidence="2" id="KW-0479">Metal-binding</keyword>
<dbReference type="GO" id="GO:0046872">
    <property type="term" value="F:metal ion binding"/>
    <property type="evidence" value="ECO:0007669"/>
    <property type="project" value="UniProtKB-KW"/>
</dbReference>
<dbReference type="PANTHER" id="PTHR13848">
    <property type="entry name" value="PROTEIN YIPPEE-LIKE CG15309-RELATED"/>
    <property type="match status" value="1"/>
</dbReference>
<dbReference type="PROSITE" id="PS51792">
    <property type="entry name" value="YIPPEE"/>
    <property type="match status" value="1"/>
</dbReference>
<evidence type="ECO:0000313" key="7">
    <source>
        <dbReference type="Proteomes" id="UP000812966"/>
    </source>
</evidence>
<evidence type="ECO:0000313" key="6">
    <source>
        <dbReference type="EMBL" id="KAG7571311.1"/>
    </source>
</evidence>
<evidence type="ECO:0000256" key="4">
    <source>
        <dbReference type="RuleBase" id="RU110713"/>
    </source>
</evidence>